<evidence type="ECO:0000313" key="5">
    <source>
        <dbReference type="Proteomes" id="UP001470023"/>
    </source>
</evidence>
<feature type="transmembrane region" description="Helical" evidence="2">
    <location>
        <begin position="153"/>
        <end position="174"/>
    </location>
</feature>
<feature type="region of interest" description="Disordered" evidence="1">
    <location>
        <begin position="1"/>
        <end position="23"/>
    </location>
</feature>
<feature type="transmembrane region" description="Helical" evidence="2">
    <location>
        <begin position="181"/>
        <end position="199"/>
    </location>
</feature>
<feature type="transmembrane region" description="Helical" evidence="2">
    <location>
        <begin position="332"/>
        <end position="353"/>
    </location>
</feature>
<dbReference type="InterPro" id="IPR002656">
    <property type="entry name" value="Acyl_transf_3_dom"/>
</dbReference>
<keyword evidence="2" id="KW-0812">Transmembrane</keyword>
<dbReference type="PANTHER" id="PTHR23028">
    <property type="entry name" value="ACETYLTRANSFERASE"/>
    <property type="match status" value="1"/>
</dbReference>
<feature type="transmembrane region" description="Helical" evidence="2">
    <location>
        <begin position="102"/>
        <end position="121"/>
    </location>
</feature>
<organism evidence="4 5">
    <name type="scientific">Streptomyces sp. 900105245</name>
    <dbReference type="NCBI Taxonomy" id="3154379"/>
    <lineage>
        <taxon>Bacteria</taxon>
        <taxon>Bacillati</taxon>
        <taxon>Actinomycetota</taxon>
        <taxon>Actinomycetes</taxon>
        <taxon>Kitasatosporales</taxon>
        <taxon>Streptomycetaceae</taxon>
        <taxon>Streptomyces</taxon>
    </lineage>
</organism>
<reference evidence="4 5" key="1">
    <citation type="submission" date="2024-06" db="EMBL/GenBank/DDBJ databases">
        <title>The Natural Products Discovery Center: Release of the First 8490 Sequenced Strains for Exploring Actinobacteria Biosynthetic Diversity.</title>
        <authorList>
            <person name="Kalkreuter E."/>
            <person name="Kautsar S.A."/>
            <person name="Yang D."/>
            <person name="Bader C.D."/>
            <person name="Teijaro C.N."/>
            <person name="Fluegel L."/>
            <person name="Davis C.M."/>
            <person name="Simpson J.R."/>
            <person name="Lauterbach L."/>
            <person name="Steele A.D."/>
            <person name="Gui C."/>
            <person name="Meng S."/>
            <person name="Li G."/>
            <person name="Viehrig K."/>
            <person name="Ye F."/>
            <person name="Su P."/>
            <person name="Kiefer A.F."/>
            <person name="Nichols A."/>
            <person name="Cepeda A.J."/>
            <person name="Yan W."/>
            <person name="Fan B."/>
            <person name="Jiang Y."/>
            <person name="Adhikari A."/>
            <person name="Zheng C.-J."/>
            <person name="Schuster L."/>
            <person name="Cowan T.M."/>
            <person name="Smanski M.J."/>
            <person name="Chevrette M.G."/>
            <person name="De Carvalho L.P.S."/>
            <person name="Shen B."/>
        </authorList>
    </citation>
    <scope>NUCLEOTIDE SEQUENCE [LARGE SCALE GENOMIC DNA]</scope>
    <source>
        <strain evidence="4 5">NPDC001166</strain>
    </source>
</reference>
<keyword evidence="5" id="KW-1185">Reference proteome</keyword>
<sequence length="405" mass="43887">MALLTPHRADRTTATPSQLPSNGQLPSLTGMRWVAAFTVFIYHVRNFGYFAPGQAGRLVNWAFGPGAAGVSLFFVLSGFVMAWSARPGERAYAFWRRRLARIYPVHLATAALTLVLAFTVVPGLRPGGTREAAANLLLVSSWKPEWWQTLNPVSWSLVCEAFFYAAFPALFTGLSRLPARVLGVTAAASSILVVVLPWANARYALGWTLYSSPPLRFPEFVLGVTLGLLVKAGAWRGPGLDVSLAITLIGYLATAQVSAEYGYAACTVVGLALLIPAAATADLSGQSSFWRHPRLVRLGEWSFAFYMIHILVLRTGEALFGSQPHLATVPALAVTATAFVVSLTLAWSLYVGVERPGRRLLLRPRKSPNVSRQPGNNGPATPKGAGVPPNICPRPVRHPHRRFPR</sequence>
<dbReference type="RefSeq" id="WP_352066400.1">
    <property type="nucleotide sequence ID" value="NZ_JBEPAZ010000144.1"/>
</dbReference>
<feature type="compositionally biased region" description="Polar residues" evidence="1">
    <location>
        <begin position="12"/>
        <end position="23"/>
    </location>
</feature>
<dbReference type="Pfam" id="PF01757">
    <property type="entry name" value="Acyl_transf_3"/>
    <property type="match status" value="1"/>
</dbReference>
<feature type="compositionally biased region" description="Polar residues" evidence="1">
    <location>
        <begin position="368"/>
        <end position="379"/>
    </location>
</feature>
<dbReference type="Proteomes" id="UP001470023">
    <property type="component" value="Unassembled WGS sequence"/>
</dbReference>
<dbReference type="EC" id="2.3.-.-" evidence="4"/>
<accession>A0ABV1UMT1</accession>
<feature type="region of interest" description="Disordered" evidence="1">
    <location>
        <begin position="362"/>
        <end position="405"/>
    </location>
</feature>
<evidence type="ECO:0000259" key="3">
    <source>
        <dbReference type="Pfam" id="PF01757"/>
    </source>
</evidence>
<keyword evidence="2" id="KW-0472">Membrane</keyword>
<dbReference type="EMBL" id="JBEPAZ010000144">
    <property type="protein sequence ID" value="MER6434595.1"/>
    <property type="molecule type" value="Genomic_DNA"/>
</dbReference>
<feature type="domain" description="Acyltransferase 3" evidence="3">
    <location>
        <begin position="27"/>
        <end position="350"/>
    </location>
</feature>
<feature type="transmembrane region" description="Helical" evidence="2">
    <location>
        <begin position="58"/>
        <end position="81"/>
    </location>
</feature>
<dbReference type="PANTHER" id="PTHR23028:SF53">
    <property type="entry name" value="ACYL_TRANSF_3 DOMAIN-CONTAINING PROTEIN"/>
    <property type="match status" value="1"/>
</dbReference>
<proteinExistence type="predicted"/>
<feature type="transmembrane region" description="Helical" evidence="2">
    <location>
        <begin position="261"/>
        <end position="283"/>
    </location>
</feature>
<dbReference type="InterPro" id="IPR050879">
    <property type="entry name" value="Acyltransferase_3"/>
</dbReference>
<gene>
    <name evidence="4" type="ORF">ABT272_44680</name>
</gene>
<name>A0ABV1UMT1_9ACTN</name>
<protein>
    <submittedName>
        <fullName evidence="4">Acyltransferase</fullName>
        <ecNumber evidence="4">2.3.-.-</ecNumber>
    </submittedName>
</protein>
<comment type="caution">
    <text evidence="4">The sequence shown here is derived from an EMBL/GenBank/DDBJ whole genome shotgun (WGS) entry which is preliminary data.</text>
</comment>
<keyword evidence="4" id="KW-0012">Acyltransferase</keyword>
<evidence type="ECO:0000256" key="1">
    <source>
        <dbReference type="SAM" id="MobiDB-lite"/>
    </source>
</evidence>
<keyword evidence="4" id="KW-0808">Transferase</keyword>
<feature type="compositionally biased region" description="Basic residues" evidence="1">
    <location>
        <begin position="395"/>
        <end position="405"/>
    </location>
</feature>
<evidence type="ECO:0000256" key="2">
    <source>
        <dbReference type="SAM" id="Phobius"/>
    </source>
</evidence>
<keyword evidence="2" id="KW-1133">Transmembrane helix</keyword>
<dbReference type="GO" id="GO:0016746">
    <property type="term" value="F:acyltransferase activity"/>
    <property type="evidence" value="ECO:0007669"/>
    <property type="project" value="UniProtKB-KW"/>
</dbReference>
<evidence type="ECO:0000313" key="4">
    <source>
        <dbReference type="EMBL" id="MER6434595.1"/>
    </source>
</evidence>